<dbReference type="AlphaFoldDB" id="A0A428R115"/>
<dbReference type="SMART" id="SM00321">
    <property type="entry name" value="WSC"/>
    <property type="match status" value="2"/>
</dbReference>
<dbReference type="Pfam" id="PF01822">
    <property type="entry name" value="WSC"/>
    <property type="match status" value="2"/>
</dbReference>
<feature type="chain" id="PRO_5019050984" description="WSC domain-containing protein" evidence="8">
    <location>
        <begin position="22"/>
        <end position="655"/>
    </location>
</feature>
<keyword evidence="5" id="KW-0472">Membrane</keyword>
<evidence type="ECO:0000256" key="5">
    <source>
        <dbReference type="ARBA" id="ARBA00023136"/>
    </source>
</evidence>
<dbReference type="InterPro" id="IPR002889">
    <property type="entry name" value="WSC_carb-bd"/>
</dbReference>
<proteinExistence type="predicted"/>
<evidence type="ECO:0000256" key="8">
    <source>
        <dbReference type="SAM" id="SignalP"/>
    </source>
</evidence>
<feature type="signal peptide" evidence="8">
    <location>
        <begin position="1"/>
        <end position="21"/>
    </location>
</feature>
<keyword evidence="4" id="KW-1133">Transmembrane helix</keyword>
<dbReference type="GO" id="GO:0005886">
    <property type="term" value="C:plasma membrane"/>
    <property type="evidence" value="ECO:0007669"/>
    <property type="project" value="TreeGrafter"/>
</dbReference>
<feature type="domain" description="WSC" evidence="9">
    <location>
        <begin position="147"/>
        <end position="242"/>
    </location>
</feature>
<feature type="region of interest" description="Disordered" evidence="7">
    <location>
        <begin position="287"/>
        <end position="366"/>
    </location>
</feature>
<gene>
    <name evidence="10" type="ORF">CEP51_012079</name>
</gene>
<evidence type="ECO:0000313" key="10">
    <source>
        <dbReference type="EMBL" id="RSL71257.1"/>
    </source>
</evidence>
<evidence type="ECO:0000256" key="3">
    <source>
        <dbReference type="ARBA" id="ARBA00022729"/>
    </source>
</evidence>
<keyword evidence="3 8" id="KW-0732">Signal</keyword>
<evidence type="ECO:0000256" key="2">
    <source>
        <dbReference type="ARBA" id="ARBA00022692"/>
    </source>
</evidence>
<dbReference type="PROSITE" id="PS51212">
    <property type="entry name" value="WSC"/>
    <property type="match status" value="2"/>
</dbReference>
<comment type="caution">
    <text evidence="10">The sequence shown here is derived from an EMBL/GenBank/DDBJ whole genome shotgun (WGS) entry which is preliminary data.</text>
</comment>
<keyword evidence="6" id="KW-0325">Glycoprotein</keyword>
<reference evidence="10 11" key="1">
    <citation type="submission" date="2017-06" db="EMBL/GenBank/DDBJ databases">
        <title>Comparative genomic analysis of Ambrosia Fusariam Clade fungi.</title>
        <authorList>
            <person name="Stajich J.E."/>
            <person name="Carrillo J."/>
            <person name="Kijimoto T."/>
            <person name="Eskalen A."/>
            <person name="O'Donnell K."/>
            <person name="Kasson M."/>
        </authorList>
    </citation>
    <scope>NUCLEOTIDE SEQUENCE [LARGE SCALE GENOMIC DNA]</scope>
    <source>
        <strain evidence="10 11">NRRL62606</strain>
    </source>
</reference>
<evidence type="ECO:0000256" key="7">
    <source>
        <dbReference type="SAM" id="MobiDB-lite"/>
    </source>
</evidence>
<comment type="subcellular location">
    <subcellularLocation>
        <location evidence="1">Membrane</location>
        <topology evidence="1">Single-pass membrane protein</topology>
    </subcellularLocation>
</comment>
<dbReference type="PANTHER" id="PTHR24269:SF24">
    <property type="entry name" value="WSC DOMAIN-CONTAINING PROTEIN"/>
    <property type="match status" value="1"/>
</dbReference>
<accession>A0A428R115</accession>
<organism evidence="10 11">
    <name type="scientific">Fusarium floridanum</name>
    <dbReference type="NCBI Taxonomy" id="1325733"/>
    <lineage>
        <taxon>Eukaryota</taxon>
        <taxon>Fungi</taxon>
        <taxon>Dikarya</taxon>
        <taxon>Ascomycota</taxon>
        <taxon>Pezizomycotina</taxon>
        <taxon>Sordariomycetes</taxon>
        <taxon>Hypocreomycetidae</taxon>
        <taxon>Hypocreales</taxon>
        <taxon>Nectriaceae</taxon>
        <taxon>Fusarium</taxon>
        <taxon>Fusarium solani species complex</taxon>
    </lineage>
</organism>
<dbReference type="PANTHER" id="PTHR24269">
    <property type="entry name" value="KREMEN PROTEIN"/>
    <property type="match status" value="1"/>
</dbReference>
<evidence type="ECO:0000256" key="1">
    <source>
        <dbReference type="ARBA" id="ARBA00004167"/>
    </source>
</evidence>
<name>A0A428R115_9HYPO</name>
<dbReference type="Proteomes" id="UP000287972">
    <property type="component" value="Unassembled WGS sequence"/>
</dbReference>
<dbReference type="EMBL" id="NKCL01000436">
    <property type="protein sequence ID" value="RSL71257.1"/>
    <property type="molecule type" value="Genomic_DNA"/>
</dbReference>
<dbReference type="InterPro" id="IPR051836">
    <property type="entry name" value="Kremen_rcpt"/>
</dbReference>
<evidence type="ECO:0000259" key="9">
    <source>
        <dbReference type="PROSITE" id="PS51212"/>
    </source>
</evidence>
<evidence type="ECO:0000256" key="6">
    <source>
        <dbReference type="ARBA" id="ARBA00023180"/>
    </source>
</evidence>
<keyword evidence="2" id="KW-0812">Transmembrane</keyword>
<keyword evidence="11" id="KW-1185">Reference proteome</keyword>
<sequence length="655" mass="68472">MHSLRTFVAGAALALVGVASATHIEFPPCLDPFQPFVYSGCYTDGVEGSSASALIYRSSQNQYNMTVEKCVSECKGNGFRYAGLKYWGVCYCGSTVSGAQLTEDQCDLPCSGNSTQTCGGDSELSIWQDPTFKTTTILGGALKVIADYQPLGCYTDNSPKGRALTWGMSMDGSTMTVTKCLNACSDQGFPLAGIEYGGECYCGNVLANDTAKADTSDCSMPCNGDSTFKCGGPSRLSVFVSTDLQSLQPCGWKPGSSSSSSSALPSIVSTISSSSIVSSSSSSAAAASSSSANNGNGGSTTTTTSTTSSSAAASSSSSSSSSSSAAAASTSSSSTTTLSTSTSTTAPVQVSTNPSRVTTSSSSSCTTLGPMCTATVVVSNDCEYKVGSWCAPSVPDFQDQDSCQTAYNTCAKNIASCFQKASWPNVLDCFNFSKWCDGVQGFCASTCSRGRSCNKSGCMKQNQPVGGNPVKTTTSVYPCAATSTSTVPPASSTSCAPQPTNICQQPSSRSYGYGPGNPVAGIELPLVGCNDLKSDFTQKPFKLYTDDDSRSCKSYQRTQQSNACADACKTQYDQCNNVYVQSCKKLNGGNYKRGHSHFHRRALEKSGIEPRWFNIFGNDGWQSAQTKCYVQYQDCLGENAQVNAASRCQKWGTGA</sequence>
<evidence type="ECO:0000256" key="4">
    <source>
        <dbReference type="ARBA" id="ARBA00022989"/>
    </source>
</evidence>
<evidence type="ECO:0000313" key="11">
    <source>
        <dbReference type="Proteomes" id="UP000287972"/>
    </source>
</evidence>
<protein>
    <recommendedName>
        <fullName evidence="9">WSC domain-containing protein</fullName>
    </recommendedName>
</protein>
<feature type="domain" description="WSC" evidence="9">
    <location>
        <begin position="35"/>
        <end position="130"/>
    </location>
</feature>